<dbReference type="SUPFAM" id="SSF50814">
    <property type="entry name" value="Lipocalins"/>
    <property type="match status" value="1"/>
</dbReference>
<accession>A0A9Q0IQL8</accession>
<gene>
    <name evidence="1" type="ORF">NHX12_026279</name>
</gene>
<dbReference type="InterPro" id="IPR012674">
    <property type="entry name" value="Calycin"/>
</dbReference>
<evidence type="ECO:0000313" key="1">
    <source>
        <dbReference type="EMBL" id="KAJ3606760.1"/>
    </source>
</evidence>
<dbReference type="Proteomes" id="UP001148018">
    <property type="component" value="Unassembled WGS sequence"/>
</dbReference>
<proteinExistence type="predicted"/>
<sequence>MGRVWADGAGRVWGDGAGRNEATKRRVDEKKEAWMAGQLSSCIEHDELLLMLLCNMSQEEVTPRHSRWVETTVSLDGDTLLQVQKWDDKETTFVREIKDGKLVMNLTFGEVHAVRTYEKA</sequence>
<comment type="caution">
    <text evidence="1">The sequence shown here is derived from an EMBL/GenBank/DDBJ whole genome shotgun (WGS) entry which is preliminary data.</text>
</comment>
<dbReference type="EMBL" id="JANIIK010000042">
    <property type="protein sequence ID" value="KAJ3606760.1"/>
    <property type="molecule type" value="Genomic_DNA"/>
</dbReference>
<dbReference type="AlphaFoldDB" id="A0A9Q0IQL8"/>
<dbReference type="OrthoDB" id="354351at2759"/>
<name>A0A9Q0IQL8_9TELE</name>
<evidence type="ECO:0000313" key="2">
    <source>
        <dbReference type="Proteomes" id="UP001148018"/>
    </source>
</evidence>
<protein>
    <submittedName>
        <fullName evidence="1">Uncharacterized protein</fullName>
    </submittedName>
</protein>
<keyword evidence="2" id="KW-1185">Reference proteome</keyword>
<dbReference type="Gene3D" id="2.40.128.20">
    <property type="match status" value="1"/>
</dbReference>
<organism evidence="1 2">
    <name type="scientific">Muraenolepis orangiensis</name>
    <name type="common">Patagonian moray cod</name>
    <dbReference type="NCBI Taxonomy" id="630683"/>
    <lineage>
        <taxon>Eukaryota</taxon>
        <taxon>Metazoa</taxon>
        <taxon>Chordata</taxon>
        <taxon>Craniata</taxon>
        <taxon>Vertebrata</taxon>
        <taxon>Euteleostomi</taxon>
        <taxon>Actinopterygii</taxon>
        <taxon>Neopterygii</taxon>
        <taxon>Teleostei</taxon>
        <taxon>Neoteleostei</taxon>
        <taxon>Acanthomorphata</taxon>
        <taxon>Zeiogadaria</taxon>
        <taxon>Gadariae</taxon>
        <taxon>Gadiformes</taxon>
        <taxon>Muraenolepidoidei</taxon>
        <taxon>Muraenolepididae</taxon>
        <taxon>Muraenolepis</taxon>
    </lineage>
</organism>
<reference evidence="1" key="1">
    <citation type="submission" date="2022-07" db="EMBL/GenBank/DDBJ databases">
        <title>Chromosome-level genome of Muraenolepis orangiensis.</title>
        <authorList>
            <person name="Kim J."/>
        </authorList>
    </citation>
    <scope>NUCLEOTIDE SEQUENCE</scope>
    <source>
        <strain evidence="1">KU_S4_2022</strain>
        <tissue evidence="1">Muscle</tissue>
    </source>
</reference>